<dbReference type="Pfam" id="PF08139">
    <property type="entry name" value="LPAM_1"/>
    <property type="match status" value="1"/>
</dbReference>
<dbReference type="Proteomes" id="UP001253851">
    <property type="component" value="Unassembled WGS sequence"/>
</dbReference>
<evidence type="ECO:0000256" key="1">
    <source>
        <dbReference type="ARBA" id="ARBA00022729"/>
    </source>
</evidence>
<dbReference type="EMBL" id="JARQDZ010000029">
    <property type="protein sequence ID" value="MDT2984524.1"/>
    <property type="molecule type" value="Genomic_DNA"/>
</dbReference>
<dbReference type="PROSITE" id="PS51257">
    <property type="entry name" value="PROKAR_LIPOPROTEIN"/>
    <property type="match status" value="1"/>
</dbReference>
<evidence type="ECO:0000313" key="3">
    <source>
        <dbReference type="EMBL" id="MDT2984524.1"/>
    </source>
</evidence>
<name>A0ABD5FS57_ENTCA</name>
<accession>A0ABD5FS57</accession>
<feature type="chain" id="PRO_5044751610" evidence="2">
    <location>
        <begin position="21"/>
        <end position="138"/>
    </location>
</feature>
<dbReference type="RefSeq" id="WP_311957843.1">
    <property type="nucleotide sequence ID" value="NZ_JARQDZ010000029.1"/>
</dbReference>
<organism evidence="3 4">
    <name type="scientific">Enterococcus casseliflavus</name>
    <name type="common">Enterococcus flavescens</name>
    <dbReference type="NCBI Taxonomy" id="37734"/>
    <lineage>
        <taxon>Bacteria</taxon>
        <taxon>Bacillati</taxon>
        <taxon>Bacillota</taxon>
        <taxon>Bacilli</taxon>
        <taxon>Lactobacillales</taxon>
        <taxon>Enterococcaceae</taxon>
        <taxon>Enterococcus</taxon>
    </lineage>
</organism>
<feature type="signal peptide" evidence="2">
    <location>
        <begin position="1"/>
        <end position="20"/>
    </location>
</feature>
<proteinExistence type="predicted"/>
<dbReference type="InterPro" id="IPR037873">
    <property type="entry name" value="BamE-like"/>
</dbReference>
<dbReference type="AlphaFoldDB" id="A0ABD5FS57"/>
<protein>
    <submittedName>
        <fullName evidence="3">Lipoprotein</fullName>
    </submittedName>
</protein>
<gene>
    <name evidence="3" type="ORF">P7I34_17995</name>
</gene>
<keyword evidence="3" id="KW-0449">Lipoprotein</keyword>
<evidence type="ECO:0000313" key="4">
    <source>
        <dbReference type="Proteomes" id="UP001253851"/>
    </source>
</evidence>
<sequence>MKKFFLGILFVLLLSGCSSKITEDKLDSITNNMSQEEVEEILGKPNETSTNTQQMYNRLSKQYASFSSTHDDQDKNSDEYNRLDIYLENLDTLVNACYNNEKVEEFTYNYIDEDGEDSSTTMYFIDDKLFDLYTGLSR</sequence>
<dbReference type="Gene3D" id="3.30.1450.10">
    <property type="match status" value="1"/>
</dbReference>
<dbReference type="InterPro" id="IPR012640">
    <property type="entry name" value="Membr_lipoprot_lipid_attach_CS"/>
</dbReference>
<comment type="caution">
    <text evidence="3">The sequence shown here is derived from an EMBL/GenBank/DDBJ whole genome shotgun (WGS) entry which is preliminary data.</text>
</comment>
<evidence type="ECO:0000256" key="2">
    <source>
        <dbReference type="SAM" id="SignalP"/>
    </source>
</evidence>
<reference evidence="3 4" key="1">
    <citation type="submission" date="2023-03" db="EMBL/GenBank/DDBJ databases">
        <authorList>
            <person name="Shen W."/>
            <person name="Cai J."/>
        </authorList>
    </citation>
    <scope>NUCLEOTIDE SEQUENCE [LARGE SCALE GENOMIC DNA]</scope>
    <source>
        <strain evidence="3 4">B516</strain>
    </source>
</reference>
<keyword evidence="1 2" id="KW-0732">Signal</keyword>